<keyword evidence="3 8" id="KW-1133">Transmembrane helix</keyword>
<dbReference type="AlphaFoldDB" id="A0A3S1BAK2"/>
<feature type="transmembrane region" description="Helical" evidence="8">
    <location>
        <begin position="201"/>
        <end position="225"/>
    </location>
</feature>
<evidence type="ECO:0000313" key="10">
    <source>
        <dbReference type="EMBL" id="RUS83771.1"/>
    </source>
</evidence>
<feature type="non-terminal residue" evidence="10">
    <location>
        <position position="1"/>
    </location>
</feature>
<dbReference type="OrthoDB" id="5564849at2759"/>
<keyword evidence="11" id="KW-1185">Reference proteome</keyword>
<protein>
    <recommendedName>
        <fullName evidence="9">G-protein coupled receptors family 1 profile domain-containing protein</fullName>
    </recommendedName>
</protein>
<comment type="caution">
    <text evidence="10">The sequence shown here is derived from an EMBL/GenBank/DDBJ whole genome shotgun (WGS) entry which is preliminary data.</text>
</comment>
<dbReference type="EMBL" id="RQTK01000231">
    <property type="protein sequence ID" value="RUS83771.1"/>
    <property type="molecule type" value="Genomic_DNA"/>
</dbReference>
<feature type="transmembrane region" description="Helical" evidence="8">
    <location>
        <begin position="72"/>
        <end position="94"/>
    </location>
</feature>
<evidence type="ECO:0000256" key="8">
    <source>
        <dbReference type="SAM" id="Phobius"/>
    </source>
</evidence>
<keyword evidence="4" id="KW-0297">G-protein coupled receptor</keyword>
<sequence>LYLAEFLAVLFNGFVIGLSIKKRRTLKTSDTFVVFLAVSDIGHPLLAYPLIIASSFRHAWIFGDTGCQWNGFTGFFFGINSMMTLAMMSLNRLIIITHTNFAWSLLGVALVFGLFWSLSPMLGWGEYGPEPYRTSCTLVWETPDKSYVTASFVTCLAVPGLIMFYSYGRIVYMAAMMRHKRLKWANRAQEKKLWEKKEVRLLKITGVMCFTFLLFWTPYAVLAMIKAYASHIHLPVEVSVVPALAAKTSHVVDPLIYCALNRNFSQHIPLLFKSKSSKLSERDFTTQSIPLKTLANIDGRLQISSEA</sequence>
<evidence type="ECO:0000256" key="2">
    <source>
        <dbReference type="ARBA" id="ARBA00022692"/>
    </source>
</evidence>
<organism evidence="10 11">
    <name type="scientific">Elysia chlorotica</name>
    <name type="common">Eastern emerald elysia</name>
    <name type="synonym">Sea slug</name>
    <dbReference type="NCBI Taxonomy" id="188477"/>
    <lineage>
        <taxon>Eukaryota</taxon>
        <taxon>Metazoa</taxon>
        <taxon>Spiralia</taxon>
        <taxon>Lophotrochozoa</taxon>
        <taxon>Mollusca</taxon>
        <taxon>Gastropoda</taxon>
        <taxon>Heterobranchia</taxon>
        <taxon>Euthyneura</taxon>
        <taxon>Panpulmonata</taxon>
        <taxon>Sacoglossa</taxon>
        <taxon>Placobranchoidea</taxon>
        <taxon>Plakobranchidae</taxon>
        <taxon>Elysia</taxon>
    </lineage>
</organism>
<keyword evidence="6" id="KW-0675">Receptor</keyword>
<evidence type="ECO:0000259" key="9">
    <source>
        <dbReference type="PROSITE" id="PS50262"/>
    </source>
</evidence>
<dbReference type="PANTHER" id="PTHR24240">
    <property type="entry name" value="OPSIN"/>
    <property type="match status" value="1"/>
</dbReference>
<feature type="transmembrane region" description="Helical" evidence="8">
    <location>
        <begin position="101"/>
        <end position="119"/>
    </location>
</feature>
<feature type="domain" description="G-protein coupled receptors family 1 profile" evidence="9">
    <location>
        <begin position="11"/>
        <end position="257"/>
    </location>
</feature>
<comment type="subcellular location">
    <subcellularLocation>
        <location evidence="1">Membrane</location>
        <topology evidence="1">Multi-pass membrane protein</topology>
    </subcellularLocation>
</comment>
<reference evidence="10 11" key="1">
    <citation type="submission" date="2019-01" db="EMBL/GenBank/DDBJ databases">
        <title>A draft genome assembly of the solar-powered sea slug Elysia chlorotica.</title>
        <authorList>
            <person name="Cai H."/>
            <person name="Li Q."/>
            <person name="Fang X."/>
            <person name="Li J."/>
            <person name="Curtis N.E."/>
            <person name="Altenburger A."/>
            <person name="Shibata T."/>
            <person name="Feng M."/>
            <person name="Maeda T."/>
            <person name="Schwartz J.A."/>
            <person name="Shigenobu S."/>
            <person name="Lundholm N."/>
            <person name="Nishiyama T."/>
            <person name="Yang H."/>
            <person name="Hasebe M."/>
            <person name="Li S."/>
            <person name="Pierce S.K."/>
            <person name="Wang J."/>
        </authorList>
    </citation>
    <scope>NUCLEOTIDE SEQUENCE [LARGE SCALE GENOMIC DNA]</scope>
    <source>
        <strain evidence="10">EC2010</strain>
        <tissue evidence="10">Whole organism of an adult</tissue>
    </source>
</reference>
<feature type="transmembrane region" description="Helical" evidence="8">
    <location>
        <begin position="147"/>
        <end position="172"/>
    </location>
</feature>
<dbReference type="Gene3D" id="1.20.1070.10">
    <property type="entry name" value="Rhodopsin 7-helix transmembrane proteins"/>
    <property type="match status" value="1"/>
</dbReference>
<dbReference type="SUPFAM" id="SSF81321">
    <property type="entry name" value="Family A G protein-coupled receptor-like"/>
    <property type="match status" value="1"/>
</dbReference>
<proteinExistence type="predicted"/>
<dbReference type="InterPro" id="IPR050125">
    <property type="entry name" value="GPCR_opsins"/>
</dbReference>
<feature type="transmembrane region" description="Helical" evidence="8">
    <location>
        <begin position="33"/>
        <end position="52"/>
    </location>
</feature>
<dbReference type="PRINTS" id="PR00237">
    <property type="entry name" value="GPCRRHODOPSN"/>
</dbReference>
<evidence type="ECO:0000256" key="6">
    <source>
        <dbReference type="ARBA" id="ARBA00023170"/>
    </source>
</evidence>
<keyword evidence="2 8" id="KW-0812">Transmembrane</keyword>
<evidence type="ECO:0000256" key="3">
    <source>
        <dbReference type="ARBA" id="ARBA00022989"/>
    </source>
</evidence>
<dbReference type="InterPro" id="IPR000276">
    <property type="entry name" value="GPCR_Rhodpsn"/>
</dbReference>
<dbReference type="InterPro" id="IPR017452">
    <property type="entry name" value="GPCR_Rhodpsn_7TM"/>
</dbReference>
<dbReference type="Pfam" id="PF00001">
    <property type="entry name" value="7tm_1"/>
    <property type="match status" value="1"/>
</dbReference>
<evidence type="ECO:0000313" key="11">
    <source>
        <dbReference type="Proteomes" id="UP000271974"/>
    </source>
</evidence>
<evidence type="ECO:0000256" key="5">
    <source>
        <dbReference type="ARBA" id="ARBA00023136"/>
    </source>
</evidence>
<evidence type="ECO:0000256" key="1">
    <source>
        <dbReference type="ARBA" id="ARBA00004141"/>
    </source>
</evidence>
<gene>
    <name evidence="10" type="ORF">EGW08_008477</name>
</gene>
<evidence type="ECO:0000256" key="4">
    <source>
        <dbReference type="ARBA" id="ARBA00023040"/>
    </source>
</evidence>
<dbReference type="Proteomes" id="UP000271974">
    <property type="component" value="Unassembled WGS sequence"/>
</dbReference>
<evidence type="ECO:0000256" key="7">
    <source>
        <dbReference type="ARBA" id="ARBA00023224"/>
    </source>
</evidence>
<keyword evidence="7" id="KW-0807">Transducer</keyword>
<dbReference type="PROSITE" id="PS50262">
    <property type="entry name" value="G_PROTEIN_RECEP_F1_2"/>
    <property type="match status" value="1"/>
</dbReference>
<accession>A0A3S1BAK2</accession>
<name>A0A3S1BAK2_ELYCH</name>
<dbReference type="STRING" id="188477.A0A3S1BAK2"/>
<dbReference type="GO" id="GO:0016020">
    <property type="term" value="C:membrane"/>
    <property type="evidence" value="ECO:0007669"/>
    <property type="project" value="UniProtKB-SubCell"/>
</dbReference>
<feature type="transmembrane region" description="Helical" evidence="8">
    <location>
        <begin position="6"/>
        <end position="21"/>
    </location>
</feature>
<dbReference type="GO" id="GO:0004930">
    <property type="term" value="F:G protein-coupled receptor activity"/>
    <property type="evidence" value="ECO:0007669"/>
    <property type="project" value="UniProtKB-KW"/>
</dbReference>
<keyword evidence="5 8" id="KW-0472">Membrane</keyword>